<dbReference type="SUPFAM" id="SSF56112">
    <property type="entry name" value="Protein kinase-like (PK-like)"/>
    <property type="match status" value="1"/>
</dbReference>
<proteinExistence type="predicted"/>
<gene>
    <name evidence="1" type="ORF">EA661_19340</name>
</gene>
<reference evidence="1 2" key="1">
    <citation type="submission" date="2019-02" db="EMBL/GenBank/DDBJ databases">
        <title>WGS of Pseudoxanthomonas species novum from clinical isolates.</title>
        <authorList>
            <person name="Bernier A.-M."/>
            <person name="Bernard K."/>
            <person name="Vachon A."/>
        </authorList>
    </citation>
    <scope>NUCLEOTIDE SEQUENCE [LARGE SCALE GENOMIC DNA]</scope>
    <source>
        <strain evidence="1 2">NML171202</strain>
    </source>
</reference>
<dbReference type="RefSeq" id="WP_130521745.1">
    <property type="nucleotide sequence ID" value="NZ_SHMA01000012.1"/>
</dbReference>
<organism evidence="1 2">
    <name type="scientific">Pseudoxanthomonas winnipegensis</name>
    <dbReference type="NCBI Taxonomy" id="2480810"/>
    <lineage>
        <taxon>Bacteria</taxon>
        <taxon>Pseudomonadati</taxon>
        <taxon>Pseudomonadota</taxon>
        <taxon>Gammaproteobacteria</taxon>
        <taxon>Lysobacterales</taxon>
        <taxon>Lysobacteraceae</taxon>
        <taxon>Pseudoxanthomonas</taxon>
    </lineage>
</organism>
<accession>A0A4Q8L7Z3</accession>
<evidence type="ECO:0000313" key="1">
    <source>
        <dbReference type="EMBL" id="TAA24136.1"/>
    </source>
</evidence>
<dbReference type="Proteomes" id="UP000291286">
    <property type="component" value="Unassembled WGS sequence"/>
</dbReference>
<dbReference type="Gene3D" id="1.10.510.10">
    <property type="entry name" value="Transferase(Phosphotransferase) domain 1"/>
    <property type="match status" value="1"/>
</dbReference>
<dbReference type="AlphaFoldDB" id="A0A4Q8L7Z3"/>
<dbReference type="EMBL" id="SHMB01000013">
    <property type="protein sequence ID" value="TAA24136.1"/>
    <property type="molecule type" value="Genomic_DNA"/>
</dbReference>
<keyword evidence="1" id="KW-0808">Transferase</keyword>
<sequence>MNTALLPFHPGARLPATAKLLKRGERVLEPDVYVTPYEGRPVVVKDYRRYAGTPMALLARLLVWREASMLRHLAGWRHAPMLLGTAGGLLLGMEFVSGTVLGGDAMDAGKTVFRQLRAMIAQLHAAGITHNDLHTSNLMVSGGTLVLLDYASAMRLPRWMMRLPLLRELRRSDLANALKIQRRLTGREITGMRARVVAQRPWVSGVRNGWKRFYAWSKA</sequence>
<name>A0A4Q8L7Z3_9GAMM</name>
<comment type="caution">
    <text evidence="1">The sequence shown here is derived from an EMBL/GenBank/DDBJ whole genome shotgun (WGS) entry which is preliminary data.</text>
</comment>
<dbReference type="InterPro" id="IPR011009">
    <property type="entry name" value="Kinase-like_dom_sf"/>
</dbReference>
<evidence type="ECO:0000313" key="2">
    <source>
        <dbReference type="Proteomes" id="UP000291286"/>
    </source>
</evidence>
<keyword evidence="1" id="KW-0418">Kinase</keyword>
<protein>
    <submittedName>
        <fullName evidence="1">Kinase</fullName>
    </submittedName>
</protein>
<dbReference type="GO" id="GO:0016301">
    <property type="term" value="F:kinase activity"/>
    <property type="evidence" value="ECO:0007669"/>
    <property type="project" value="UniProtKB-KW"/>
</dbReference>